<dbReference type="Gene3D" id="3.40.50.720">
    <property type="entry name" value="NAD(P)-binding Rossmann-like Domain"/>
    <property type="match status" value="1"/>
</dbReference>
<evidence type="ECO:0000256" key="5">
    <source>
        <dbReference type="NCBIfam" id="TIGR00112"/>
    </source>
</evidence>
<dbReference type="GO" id="GO:0005737">
    <property type="term" value="C:cytoplasm"/>
    <property type="evidence" value="ECO:0007669"/>
    <property type="project" value="UniProtKB-SubCell"/>
</dbReference>
<dbReference type="EC" id="1.5.1.2" evidence="4 5"/>
<dbReference type="GO" id="GO:0004735">
    <property type="term" value="F:pyrroline-5-carboxylate reductase activity"/>
    <property type="evidence" value="ECO:0007669"/>
    <property type="project" value="UniProtKB-UniRule"/>
</dbReference>
<dbReference type="Gene3D" id="1.10.3730.10">
    <property type="entry name" value="ProC C-terminal domain-like"/>
    <property type="match status" value="1"/>
</dbReference>
<comment type="caution">
    <text evidence="9">The sequence shown here is derived from an EMBL/GenBank/DDBJ whole genome shotgun (WGS) entry which is preliminary data.</text>
</comment>
<evidence type="ECO:0000256" key="2">
    <source>
        <dbReference type="ARBA" id="ARBA00022857"/>
    </source>
</evidence>
<feature type="domain" description="Pyrroline-5-carboxylate reductase catalytic N-terminal" evidence="7">
    <location>
        <begin position="2"/>
        <end position="94"/>
    </location>
</feature>
<dbReference type="Pfam" id="PF03807">
    <property type="entry name" value="F420_oxidored"/>
    <property type="match status" value="1"/>
</dbReference>
<name>A0A069SI93_PHOVU</name>
<dbReference type="PANTHER" id="PTHR11645">
    <property type="entry name" value="PYRROLINE-5-CARBOXYLATE REDUCTASE"/>
    <property type="match status" value="1"/>
</dbReference>
<dbReference type="EMBL" id="JNHM01000029">
    <property type="protein sequence ID" value="KDS53527.1"/>
    <property type="molecule type" value="Genomic_DNA"/>
</dbReference>
<dbReference type="AlphaFoldDB" id="A0A069SI93"/>
<keyword evidence="4" id="KW-0963">Cytoplasm</keyword>
<feature type="domain" description="Pyrroline-5-carboxylate reductase dimerisation" evidence="8">
    <location>
        <begin position="158"/>
        <end position="256"/>
    </location>
</feature>
<keyword evidence="4" id="KW-0028">Amino-acid biosynthesis</keyword>
<comment type="catalytic activity">
    <reaction evidence="4">
        <text>L-proline + NADP(+) = (S)-1-pyrroline-5-carboxylate + NADPH + 2 H(+)</text>
        <dbReference type="Rhea" id="RHEA:14109"/>
        <dbReference type="ChEBI" id="CHEBI:15378"/>
        <dbReference type="ChEBI" id="CHEBI:17388"/>
        <dbReference type="ChEBI" id="CHEBI:57783"/>
        <dbReference type="ChEBI" id="CHEBI:58349"/>
        <dbReference type="ChEBI" id="CHEBI:60039"/>
        <dbReference type="EC" id="1.5.1.2"/>
    </reaction>
</comment>
<dbReference type="InterPro" id="IPR029036">
    <property type="entry name" value="P5CR_dimer"/>
</dbReference>
<dbReference type="SUPFAM" id="SSF51735">
    <property type="entry name" value="NAD(P)-binding Rossmann-fold domains"/>
    <property type="match status" value="1"/>
</dbReference>
<evidence type="ECO:0000313" key="9">
    <source>
        <dbReference type="EMBL" id="KDS53527.1"/>
    </source>
</evidence>
<dbReference type="InterPro" id="IPR028939">
    <property type="entry name" value="P5C_Rdtase_cat_N"/>
</dbReference>
<protein>
    <recommendedName>
        <fullName evidence="4 5">Pyrroline-5-carboxylate reductase</fullName>
        <shortName evidence="4">P5C reductase</shortName>
        <shortName evidence="4">P5CR</shortName>
        <ecNumber evidence="4 5">1.5.1.2</ecNumber>
    </recommendedName>
    <alternativeName>
        <fullName evidence="4">PCA reductase</fullName>
    </alternativeName>
</protein>
<keyword evidence="2 4" id="KW-0521">NADP</keyword>
<evidence type="ECO:0000256" key="1">
    <source>
        <dbReference type="ARBA" id="ARBA00005525"/>
    </source>
</evidence>
<sequence>MKVAIIGAGNMGGAIARGLAQGTIIPASDVTVADPFSGSLETLQADYPEINVTTENPKAIKDADIVILAVKPWLIDQVLSVVHLTPRQVLVSIAGGVTFEQLVKSVGPEQTIFRLIPNTAISQLESMTLISSRNASKEQEQLMLDIFNELGLAMLIPESQMAATTALTSCGIAYVLKYIQAAMQAGIELGIYPKDAQKMVAQSVKGAASLILNNDTHPSVEIDKVCTPGGMTIKGINELDHEGFDSAIIKAMKACLK</sequence>
<evidence type="ECO:0000259" key="8">
    <source>
        <dbReference type="Pfam" id="PF14748"/>
    </source>
</evidence>
<accession>A0A069SI93</accession>
<dbReference type="UniPathway" id="UPA00098">
    <property type="reaction ID" value="UER00361"/>
</dbReference>
<gene>
    <name evidence="4 9" type="primary">proC</name>
    <name evidence="9" type="ORF">M099_2409</name>
</gene>
<feature type="binding site" evidence="6">
    <location>
        <position position="56"/>
    </location>
    <ligand>
        <name>NADPH</name>
        <dbReference type="ChEBI" id="CHEBI:57783"/>
    </ligand>
</feature>
<comment type="similarity">
    <text evidence="1 4">Belongs to the pyrroline-5-carboxylate reductase family.</text>
</comment>
<dbReference type="RefSeq" id="WP_005841046.1">
    <property type="nucleotide sequence ID" value="NZ_JNHM01000029.1"/>
</dbReference>
<dbReference type="InterPro" id="IPR036291">
    <property type="entry name" value="NAD(P)-bd_dom_sf"/>
</dbReference>
<feature type="binding site" evidence="6">
    <location>
        <begin position="69"/>
        <end position="72"/>
    </location>
    <ligand>
        <name>NADP(+)</name>
        <dbReference type="ChEBI" id="CHEBI:58349"/>
    </ligand>
</feature>
<comment type="function">
    <text evidence="4">Catalyzes the reduction of 1-pyrroline-5-carboxylate (PCA) to L-proline.</text>
</comment>
<evidence type="ECO:0000256" key="3">
    <source>
        <dbReference type="ARBA" id="ARBA00023002"/>
    </source>
</evidence>
<dbReference type="FunFam" id="1.10.3730.10:FF:000004">
    <property type="entry name" value="Pyrroline-5-carboxylate reductase"/>
    <property type="match status" value="1"/>
</dbReference>
<dbReference type="PIRSF" id="PIRSF000193">
    <property type="entry name" value="Pyrrol-5-carb_rd"/>
    <property type="match status" value="1"/>
</dbReference>
<dbReference type="InterPro" id="IPR000304">
    <property type="entry name" value="Pyrroline-COOH_reductase"/>
</dbReference>
<dbReference type="SUPFAM" id="SSF48179">
    <property type="entry name" value="6-phosphogluconate dehydrogenase C-terminal domain-like"/>
    <property type="match status" value="1"/>
</dbReference>
<comment type="pathway">
    <text evidence="4">Amino-acid biosynthesis; L-proline biosynthesis; L-proline from L-glutamate 5-semialdehyde: step 1/1.</text>
</comment>
<feature type="binding site" evidence="6">
    <location>
        <begin position="6"/>
        <end position="11"/>
    </location>
    <ligand>
        <name>NADP(+)</name>
        <dbReference type="ChEBI" id="CHEBI:58349"/>
    </ligand>
</feature>
<keyword evidence="4" id="KW-0641">Proline biosynthesis</keyword>
<dbReference type="Proteomes" id="UP000027661">
    <property type="component" value="Unassembled WGS sequence"/>
</dbReference>
<evidence type="ECO:0000256" key="4">
    <source>
        <dbReference type="HAMAP-Rule" id="MF_01925"/>
    </source>
</evidence>
<organism evidence="9 10">
    <name type="scientific">Phocaeicola vulgatus str. 3975 RP4</name>
    <dbReference type="NCBI Taxonomy" id="1339352"/>
    <lineage>
        <taxon>Bacteria</taxon>
        <taxon>Pseudomonadati</taxon>
        <taxon>Bacteroidota</taxon>
        <taxon>Bacteroidia</taxon>
        <taxon>Bacteroidales</taxon>
        <taxon>Bacteroidaceae</taxon>
        <taxon>Phocaeicola</taxon>
    </lineage>
</organism>
<dbReference type="GeneID" id="5301557"/>
<comment type="catalytic activity">
    <reaction evidence="4">
        <text>L-proline + NAD(+) = (S)-1-pyrroline-5-carboxylate + NADH + 2 H(+)</text>
        <dbReference type="Rhea" id="RHEA:14105"/>
        <dbReference type="ChEBI" id="CHEBI:15378"/>
        <dbReference type="ChEBI" id="CHEBI:17388"/>
        <dbReference type="ChEBI" id="CHEBI:57540"/>
        <dbReference type="ChEBI" id="CHEBI:57945"/>
        <dbReference type="ChEBI" id="CHEBI:60039"/>
        <dbReference type="EC" id="1.5.1.2"/>
    </reaction>
</comment>
<dbReference type="HAMAP" id="MF_01925">
    <property type="entry name" value="P5C_reductase"/>
    <property type="match status" value="1"/>
</dbReference>
<proteinExistence type="inferred from homology"/>
<dbReference type="NCBIfam" id="TIGR00112">
    <property type="entry name" value="proC"/>
    <property type="match status" value="1"/>
</dbReference>
<keyword evidence="3 4" id="KW-0560">Oxidoreductase</keyword>
<evidence type="ECO:0000259" key="7">
    <source>
        <dbReference type="Pfam" id="PF03807"/>
    </source>
</evidence>
<comment type="subcellular location">
    <subcellularLocation>
        <location evidence="4">Cytoplasm</location>
    </subcellularLocation>
</comment>
<dbReference type="GO" id="GO:0055129">
    <property type="term" value="P:L-proline biosynthetic process"/>
    <property type="evidence" value="ECO:0007669"/>
    <property type="project" value="UniProtKB-UniRule"/>
</dbReference>
<dbReference type="InterPro" id="IPR008927">
    <property type="entry name" value="6-PGluconate_DH-like_C_sf"/>
</dbReference>
<dbReference type="PANTHER" id="PTHR11645:SF0">
    <property type="entry name" value="PYRROLINE-5-CARBOXYLATE REDUCTASE 3"/>
    <property type="match status" value="1"/>
</dbReference>
<dbReference type="PATRIC" id="fig|1339352.3.peg.2315"/>
<evidence type="ECO:0000313" key="10">
    <source>
        <dbReference type="Proteomes" id="UP000027661"/>
    </source>
</evidence>
<evidence type="ECO:0000256" key="6">
    <source>
        <dbReference type="PIRSR" id="PIRSR000193-1"/>
    </source>
</evidence>
<reference evidence="9 10" key="1">
    <citation type="submission" date="2014-04" db="EMBL/GenBank/DDBJ databases">
        <authorList>
            <person name="Sears C."/>
            <person name="Carroll K."/>
            <person name="Sack B.R."/>
            <person name="Qadri F."/>
            <person name="Myers L.L."/>
            <person name="Chung G.-T."/>
            <person name="Escheverria P."/>
            <person name="Fraser C.M."/>
            <person name="Sadzewicz L."/>
            <person name="Shefchek K.A."/>
            <person name="Tallon L."/>
            <person name="Das S.P."/>
            <person name="Daugherty S."/>
            <person name="Mongodin E.F."/>
        </authorList>
    </citation>
    <scope>NUCLEOTIDE SEQUENCE [LARGE SCALE GENOMIC DNA]</scope>
    <source>
        <strain evidence="9 10">3975 RP4</strain>
    </source>
</reference>
<dbReference type="Pfam" id="PF14748">
    <property type="entry name" value="P5CR_dimer"/>
    <property type="match status" value="1"/>
</dbReference>